<dbReference type="Gene3D" id="3.30.1330.40">
    <property type="entry name" value="RutC-like"/>
    <property type="match status" value="1"/>
</dbReference>
<dbReference type="InterPro" id="IPR019897">
    <property type="entry name" value="RidA_CS"/>
</dbReference>
<dbReference type="RefSeq" id="WP_209594619.1">
    <property type="nucleotide sequence ID" value="NZ_JAGJCF010000006.1"/>
</dbReference>
<evidence type="ECO:0000256" key="1">
    <source>
        <dbReference type="ARBA" id="ARBA00010552"/>
    </source>
</evidence>
<dbReference type="GO" id="GO:0016787">
    <property type="term" value="F:hydrolase activity"/>
    <property type="evidence" value="ECO:0007669"/>
    <property type="project" value="UniProtKB-KW"/>
</dbReference>
<dbReference type="InterPro" id="IPR035959">
    <property type="entry name" value="RutC-like_sf"/>
</dbReference>
<dbReference type="PANTHER" id="PTHR11803">
    <property type="entry name" value="2-IMINOBUTANOATE/2-IMINOPROPANOATE DEAMINASE RIDA"/>
    <property type="match status" value="1"/>
</dbReference>
<evidence type="ECO:0000313" key="2">
    <source>
        <dbReference type="EMBL" id="MBP0616130.1"/>
    </source>
</evidence>
<proteinExistence type="inferred from homology"/>
<comment type="similarity">
    <text evidence="1">Belongs to the RutC family.</text>
</comment>
<protein>
    <submittedName>
        <fullName evidence="2">Rid family detoxifying hydrolase</fullName>
    </submittedName>
</protein>
<gene>
    <name evidence="2" type="ORF">J6595_11105</name>
</gene>
<comment type="caution">
    <text evidence="2">The sequence shown here is derived from an EMBL/GenBank/DDBJ whole genome shotgun (WGS) entry which is preliminary data.</text>
</comment>
<reference evidence="2 3" key="1">
    <citation type="submission" date="2021-04" db="EMBL/GenBank/DDBJ databases">
        <title>Whole genome sequence of Jiella sp. KSK16Y-1.</title>
        <authorList>
            <person name="Tuo L."/>
        </authorList>
    </citation>
    <scope>NUCLEOTIDE SEQUENCE [LARGE SCALE GENOMIC DNA]</scope>
    <source>
        <strain evidence="2 3">KSK16Y-1</strain>
    </source>
</reference>
<dbReference type="Proteomes" id="UP000678276">
    <property type="component" value="Unassembled WGS sequence"/>
</dbReference>
<sequence>MQAISTEKAPAAIGPYSQAICQGDLLFVSGQLPIDPATGEFNSDDAVEQARQCLANLAAIAEAAGTDLTKTLKTTVLLTDLASFAAVNAVYGEAFSDPYPARACYQVAALPKGAKVEIEAVIAIAAGA</sequence>
<keyword evidence="3" id="KW-1185">Reference proteome</keyword>
<accession>A0ABS4BJL3</accession>
<dbReference type="CDD" id="cd00448">
    <property type="entry name" value="YjgF_YER057c_UK114_family"/>
    <property type="match status" value="1"/>
</dbReference>
<dbReference type="EMBL" id="JAGJCF010000006">
    <property type="protein sequence ID" value="MBP0616130.1"/>
    <property type="molecule type" value="Genomic_DNA"/>
</dbReference>
<name>A0ABS4BJL3_9HYPH</name>
<dbReference type="SUPFAM" id="SSF55298">
    <property type="entry name" value="YjgF-like"/>
    <property type="match status" value="1"/>
</dbReference>
<dbReference type="Pfam" id="PF01042">
    <property type="entry name" value="Ribonuc_L-PSP"/>
    <property type="match status" value="1"/>
</dbReference>
<dbReference type="PANTHER" id="PTHR11803:SF39">
    <property type="entry name" value="2-IMINOBUTANOATE_2-IMINOPROPANOATE DEAMINASE"/>
    <property type="match status" value="1"/>
</dbReference>
<dbReference type="InterPro" id="IPR006175">
    <property type="entry name" value="YjgF/YER057c/UK114"/>
</dbReference>
<evidence type="ECO:0000313" key="3">
    <source>
        <dbReference type="Proteomes" id="UP000678276"/>
    </source>
</evidence>
<dbReference type="PROSITE" id="PS01094">
    <property type="entry name" value="UPF0076"/>
    <property type="match status" value="1"/>
</dbReference>
<dbReference type="InterPro" id="IPR006056">
    <property type="entry name" value="RidA"/>
</dbReference>
<dbReference type="NCBIfam" id="TIGR00004">
    <property type="entry name" value="Rid family detoxifying hydrolase"/>
    <property type="match status" value="1"/>
</dbReference>
<organism evidence="2 3">
    <name type="scientific">Jiella mangrovi</name>
    <dbReference type="NCBI Taxonomy" id="2821407"/>
    <lineage>
        <taxon>Bacteria</taxon>
        <taxon>Pseudomonadati</taxon>
        <taxon>Pseudomonadota</taxon>
        <taxon>Alphaproteobacteria</taxon>
        <taxon>Hyphomicrobiales</taxon>
        <taxon>Aurantimonadaceae</taxon>
        <taxon>Jiella</taxon>
    </lineage>
</organism>
<keyword evidence="2" id="KW-0378">Hydrolase</keyword>